<dbReference type="PANTHER" id="PTHR45783:SF3">
    <property type="entry name" value="KINESIN LIGHT CHAIN"/>
    <property type="match status" value="1"/>
</dbReference>
<dbReference type="InterPro" id="IPR009003">
    <property type="entry name" value="Peptidase_S1_PA"/>
</dbReference>
<dbReference type="GO" id="GO:0005737">
    <property type="term" value="C:cytoplasm"/>
    <property type="evidence" value="ECO:0007669"/>
    <property type="project" value="TreeGrafter"/>
</dbReference>
<keyword evidence="12" id="KW-1185">Reference proteome</keyword>
<dbReference type="Gene3D" id="1.25.40.10">
    <property type="entry name" value="Tetratricopeptide repeat domain"/>
    <property type="match status" value="1"/>
</dbReference>
<keyword evidence="3" id="KW-0963">Cytoplasm</keyword>
<keyword evidence="7" id="KW-0175">Coiled coil</keyword>
<keyword evidence="5" id="KW-0677">Repeat</keyword>
<gene>
    <name evidence="11" type="ORF">OSTQU699_LOCUS10244</name>
</gene>
<evidence type="ECO:0000256" key="8">
    <source>
        <dbReference type="ARBA" id="ARBA00023175"/>
    </source>
</evidence>
<evidence type="ECO:0000313" key="11">
    <source>
        <dbReference type="EMBL" id="CAD7704889.1"/>
    </source>
</evidence>
<keyword evidence="4" id="KW-0493">Microtubule</keyword>
<dbReference type="InterPro" id="IPR002151">
    <property type="entry name" value="Kinesin_light"/>
</dbReference>
<evidence type="ECO:0000256" key="9">
    <source>
        <dbReference type="ARBA" id="ARBA00023212"/>
    </source>
</evidence>
<dbReference type="OrthoDB" id="5986190at2759"/>
<dbReference type="AlphaFoldDB" id="A0A8S1JEY4"/>
<evidence type="ECO:0000256" key="10">
    <source>
        <dbReference type="SAM" id="MobiDB-lite"/>
    </source>
</evidence>
<keyword evidence="6" id="KW-0802">TPR repeat</keyword>
<dbReference type="PRINTS" id="PR00381">
    <property type="entry name" value="KINESINLIGHT"/>
</dbReference>
<dbReference type="GO" id="GO:0005871">
    <property type="term" value="C:kinesin complex"/>
    <property type="evidence" value="ECO:0007669"/>
    <property type="project" value="InterPro"/>
</dbReference>
<dbReference type="Proteomes" id="UP000708148">
    <property type="component" value="Unassembled WGS sequence"/>
</dbReference>
<organism evidence="11 12">
    <name type="scientific">Ostreobium quekettii</name>
    <dbReference type="NCBI Taxonomy" id="121088"/>
    <lineage>
        <taxon>Eukaryota</taxon>
        <taxon>Viridiplantae</taxon>
        <taxon>Chlorophyta</taxon>
        <taxon>core chlorophytes</taxon>
        <taxon>Ulvophyceae</taxon>
        <taxon>TCBD clade</taxon>
        <taxon>Bryopsidales</taxon>
        <taxon>Ostreobineae</taxon>
        <taxon>Ostreobiaceae</taxon>
        <taxon>Ostreobium</taxon>
    </lineage>
</organism>
<name>A0A8S1JEY4_9CHLO</name>
<dbReference type="Pfam" id="PF13424">
    <property type="entry name" value="TPR_12"/>
    <property type="match status" value="2"/>
</dbReference>
<dbReference type="InterPro" id="IPR019734">
    <property type="entry name" value="TPR_rpt"/>
</dbReference>
<reference evidence="11" key="1">
    <citation type="submission" date="2020-12" db="EMBL/GenBank/DDBJ databases">
        <authorList>
            <person name="Iha C."/>
        </authorList>
    </citation>
    <scope>NUCLEOTIDE SEQUENCE</scope>
</reference>
<comment type="similarity">
    <text evidence="2">Belongs to the kinesin light chain family.</text>
</comment>
<accession>A0A8S1JEY4</accession>
<dbReference type="GO" id="GO:0019894">
    <property type="term" value="F:kinesin binding"/>
    <property type="evidence" value="ECO:0007669"/>
    <property type="project" value="TreeGrafter"/>
</dbReference>
<sequence>MNSTTEFQRRYTMAWICMMLFQQGKYEAAVGIVWCLSTMVISDGAVPLICAPTPWQELPLKTEKNQRSVGLKLVNIDPIVTAHVCVSMARLRVRMCTEAGKMSFVGWALSSGLLTKPLPVLAAASGMRKKVLHDPFLSNLALVLSHRGKYEQAERLHRERQDMMKKVLGEVHPDDGSSLNNLALVPSKQGKYEEAETLHRVALELRRKVLGEIHPDVAISLNNLALVLSKQGKYKEAEMLHRGELELRRKVLGKVHPDIATSLNSLALVLCKQEGYKAEKLHRDGLKMRRMVFWEVFCGAGGSAHFNLGLALEGKKEYKPLNPYDRYALEMTKTVLGEGHQSIAAAGDNLELAAQQPHRRVGMTLLYAHPIIATYLSDFATRQMSRKYEETGKVRREGLEVSNEILNKGGTLDPPAGSVRIEALPDIDGQNLLRTRDSHAAEGHDIPDEGEQCGFPNREKKPPRSRMALGQNALNICASRGSFSSSLSMAACVVFAITFATAAAAYSDVNSPMQGNVTWSAAPRGRFPYLVSVRDGFKGHSCDGVLTHPHYVMIDAHCAEVVGPNPVMFFYSTVTEEGAAKIKEVRAEGVLFHPNITEVALFLLLEPVGGNVAVAQAAPPFPNAVLVTAAEGSDVFVTPWDCGDDVRGSECMRILAKVPNCSEGPKFRQYSLVVLDPPPSAAGFKSRDTNLDLMVGMVSSWDGDVTFVDLNRSDIRRWLEDVKAQMEPMQRKRRDHILALVISSVSLGYSVC</sequence>
<dbReference type="SUPFAM" id="SSF50494">
    <property type="entry name" value="Trypsin-like serine proteases"/>
    <property type="match status" value="1"/>
</dbReference>
<dbReference type="EMBL" id="CAJHUC010002969">
    <property type="protein sequence ID" value="CAD7704889.1"/>
    <property type="molecule type" value="Genomic_DNA"/>
</dbReference>
<dbReference type="SMART" id="SM00028">
    <property type="entry name" value="TPR"/>
    <property type="match status" value="3"/>
</dbReference>
<evidence type="ECO:0000256" key="5">
    <source>
        <dbReference type="ARBA" id="ARBA00022737"/>
    </source>
</evidence>
<dbReference type="GO" id="GO:0005874">
    <property type="term" value="C:microtubule"/>
    <property type="evidence" value="ECO:0007669"/>
    <property type="project" value="UniProtKB-KW"/>
</dbReference>
<protein>
    <submittedName>
        <fullName evidence="11">Uncharacterized protein</fullName>
    </submittedName>
</protein>
<comment type="caution">
    <text evidence="11">The sequence shown here is derived from an EMBL/GenBank/DDBJ whole genome shotgun (WGS) entry which is preliminary data.</text>
</comment>
<evidence type="ECO:0000256" key="4">
    <source>
        <dbReference type="ARBA" id="ARBA00022701"/>
    </source>
</evidence>
<dbReference type="Gene3D" id="2.40.10.10">
    <property type="entry name" value="Trypsin-like serine proteases"/>
    <property type="match status" value="1"/>
</dbReference>
<dbReference type="PANTHER" id="PTHR45783">
    <property type="entry name" value="KINESIN LIGHT CHAIN"/>
    <property type="match status" value="1"/>
</dbReference>
<comment type="subcellular location">
    <subcellularLocation>
        <location evidence="1">Cytoplasm</location>
        <location evidence="1">Cytoskeleton</location>
    </subcellularLocation>
</comment>
<dbReference type="GO" id="GO:0007018">
    <property type="term" value="P:microtubule-based movement"/>
    <property type="evidence" value="ECO:0007669"/>
    <property type="project" value="TreeGrafter"/>
</dbReference>
<evidence type="ECO:0000256" key="6">
    <source>
        <dbReference type="ARBA" id="ARBA00022803"/>
    </source>
</evidence>
<dbReference type="InterPro" id="IPR043504">
    <property type="entry name" value="Peptidase_S1_PA_chymotrypsin"/>
</dbReference>
<evidence type="ECO:0000256" key="7">
    <source>
        <dbReference type="ARBA" id="ARBA00023054"/>
    </source>
</evidence>
<keyword evidence="8" id="KW-0505">Motor protein</keyword>
<keyword evidence="9" id="KW-0206">Cytoskeleton</keyword>
<dbReference type="InterPro" id="IPR011990">
    <property type="entry name" value="TPR-like_helical_dom_sf"/>
</dbReference>
<dbReference type="SUPFAM" id="SSF48452">
    <property type="entry name" value="TPR-like"/>
    <property type="match status" value="1"/>
</dbReference>
<evidence type="ECO:0000256" key="2">
    <source>
        <dbReference type="ARBA" id="ARBA00009622"/>
    </source>
</evidence>
<feature type="region of interest" description="Disordered" evidence="10">
    <location>
        <begin position="441"/>
        <end position="465"/>
    </location>
</feature>
<evidence type="ECO:0000256" key="3">
    <source>
        <dbReference type="ARBA" id="ARBA00022490"/>
    </source>
</evidence>
<proteinExistence type="inferred from homology"/>
<evidence type="ECO:0000313" key="12">
    <source>
        <dbReference type="Proteomes" id="UP000708148"/>
    </source>
</evidence>
<evidence type="ECO:0000256" key="1">
    <source>
        <dbReference type="ARBA" id="ARBA00004245"/>
    </source>
</evidence>